<evidence type="ECO:0000256" key="3">
    <source>
        <dbReference type="ARBA" id="ARBA00022697"/>
    </source>
</evidence>
<dbReference type="Gene3D" id="3.30.200.20">
    <property type="entry name" value="Phosphorylase Kinase, domain 1"/>
    <property type="match status" value="1"/>
</dbReference>
<keyword evidence="2 8" id="KW-0808">Transferase</keyword>
<evidence type="ECO:0000256" key="1">
    <source>
        <dbReference type="ARBA" id="ARBA00022605"/>
    </source>
</evidence>
<evidence type="ECO:0000256" key="5">
    <source>
        <dbReference type="ARBA" id="ARBA00022777"/>
    </source>
</evidence>
<dbReference type="EC" id="2.7.1.39" evidence="8 9"/>
<dbReference type="SUPFAM" id="SSF56112">
    <property type="entry name" value="Protein kinase-like (PK-like)"/>
    <property type="match status" value="1"/>
</dbReference>
<evidence type="ECO:0000256" key="7">
    <source>
        <dbReference type="ARBA" id="ARBA00038240"/>
    </source>
</evidence>
<name>A0ABQ0QDA0_9PROT</name>
<dbReference type="GO" id="GO:0016301">
    <property type="term" value="F:kinase activity"/>
    <property type="evidence" value="ECO:0007669"/>
    <property type="project" value="UniProtKB-KW"/>
</dbReference>
<comment type="caution">
    <text evidence="11">The sequence shown here is derived from an EMBL/GenBank/DDBJ whole genome shotgun (WGS) entry which is preliminary data.</text>
</comment>
<comment type="pathway">
    <text evidence="8">Amino-acid biosynthesis; L-threonine biosynthesis; L-threonine from L-aspartate: step 4/5.</text>
</comment>
<protein>
    <recommendedName>
        <fullName evidence="8 9">Homoserine kinase</fullName>
        <shortName evidence="8">HK</shortName>
        <shortName evidence="8">HSK</shortName>
        <ecNumber evidence="8 9">2.7.1.39</ecNumber>
    </recommendedName>
</protein>
<dbReference type="RefSeq" id="WP_099182524.1">
    <property type="nucleotide sequence ID" value="NZ_BAQW01000011.1"/>
</dbReference>
<dbReference type="InterPro" id="IPR011009">
    <property type="entry name" value="Kinase-like_dom_sf"/>
</dbReference>
<dbReference type="NCBIfam" id="TIGR00938">
    <property type="entry name" value="thrB_alt"/>
    <property type="match status" value="1"/>
</dbReference>
<dbReference type="InterPro" id="IPR005280">
    <property type="entry name" value="Homoserine_kinase_II"/>
</dbReference>
<keyword evidence="3 8" id="KW-0791">Threonine biosynthesis</keyword>
<evidence type="ECO:0000256" key="9">
    <source>
        <dbReference type="NCBIfam" id="TIGR00938"/>
    </source>
</evidence>
<dbReference type="EMBL" id="BAQW01000011">
    <property type="protein sequence ID" value="GBR14290.1"/>
    <property type="molecule type" value="Genomic_DNA"/>
</dbReference>
<keyword evidence="4 8" id="KW-0547">Nucleotide-binding</keyword>
<evidence type="ECO:0000313" key="12">
    <source>
        <dbReference type="Proteomes" id="UP001061070"/>
    </source>
</evidence>
<evidence type="ECO:0000259" key="10">
    <source>
        <dbReference type="Pfam" id="PF01636"/>
    </source>
</evidence>
<dbReference type="HAMAP" id="MF_00301">
    <property type="entry name" value="Homoser_kinase_2"/>
    <property type="match status" value="1"/>
</dbReference>
<dbReference type="CDD" id="cd05153">
    <property type="entry name" value="HomoserineK_II"/>
    <property type="match status" value="1"/>
</dbReference>
<dbReference type="Pfam" id="PF01636">
    <property type="entry name" value="APH"/>
    <property type="match status" value="1"/>
</dbReference>
<dbReference type="Proteomes" id="UP001061070">
    <property type="component" value="Unassembled WGS sequence"/>
</dbReference>
<evidence type="ECO:0000256" key="2">
    <source>
        <dbReference type="ARBA" id="ARBA00022679"/>
    </source>
</evidence>
<evidence type="ECO:0000256" key="8">
    <source>
        <dbReference type="HAMAP-Rule" id="MF_00301"/>
    </source>
</evidence>
<feature type="domain" description="Aminoglycoside phosphotransferase" evidence="10">
    <location>
        <begin position="27"/>
        <end position="259"/>
    </location>
</feature>
<dbReference type="PANTHER" id="PTHR21064">
    <property type="entry name" value="AMINOGLYCOSIDE PHOSPHOTRANSFERASE DOMAIN-CONTAINING PROTEIN-RELATED"/>
    <property type="match status" value="1"/>
</dbReference>
<dbReference type="NCBIfam" id="NF003558">
    <property type="entry name" value="PRK05231.1"/>
    <property type="match status" value="1"/>
</dbReference>
<keyword evidence="6 8" id="KW-0067">ATP-binding</keyword>
<evidence type="ECO:0000313" key="11">
    <source>
        <dbReference type="EMBL" id="GBR14290.1"/>
    </source>
</evidence>
<reference evidence="11" key="1">
    <citation type="submission" date="2013-04" db="EMBL/GenBank/DDBJ databases">
        <title>The genome sequencing project of 58 acetic acid bacteria.</title>
        <authorList>
            <person name="Okamoto-Kainuma A."/>
            <person name="Ishikawa M."/>
            <person name="Umino S."/>
            <person name="Koizumi Y."/>
            <person name="Shiwa Y."/>
            <person name="Yoshikawa H."/>
            <person name="Matsutani M."/>
            <person name="Matsushita K."/>
        </authorList>
    </citation>
    <scope>NUCLEOTIDE SEQUENCE</scope>
    <source>
        <strain evidence="11">NRIC 0228</strain>
    </source>
</reference>
<dbReference type="InterPro" id="IPR002575">
    <property type="entry name" value="Aminoglycoside_PTrfase"/>
</dbReference>
<evidence type="ECO:0000256" key="4">
    <source>
        <dbReference type="ARBA" id="ARBA00022741"/>
    </source>
</evidence>
<dbReference type="Gene3D" id="3.90.1200.10">
    <property type="match status" value="1"/>
</dbReference>
<sequence>MAVYTELAAETLEAFLGTYDIGTLISFQGIAEGVENSNFLLQTTGGTFILTLFEKRVKASDLPWFLGLMQHLSGKGMNCPLPVAGRDGEALRILADRPAAITTFLPGRAVSEITAEACGQLGQVLATFHEKGRDYTAERPNGLSVHAWRPLLESCQGAGDDLLPGLTDELVQALDRIEASWPAEGTLPRGQIHADLFPDNVFFQDGRISGLIDFYFACTDLFAYDLAICLNAWCFRDEKVFEPAFAQAMIDGYETVRPLDAAEKAALPILCQGASIRFLLTRLYDWINTPADALVTRKDPLAYLGRLRHFAGYATGHANV</sequence>
<evidence type="ECO:0000256" key="6">
    <source>
        <dbReference type="ARBA" id="ARBA00022840"/>
    </source>
</evidence>
<gene>
    <name evidence="8" type="primary">thrB</name>
    <name evidence="11" type="ORF">AA0228_2222</name>
</gene>
<keyword evidence="12" id="KW-1185">Reference proteome</keyword>
<accession>A0ABQ0QDA0</accession>
<dbReference type="PANTHER" id="PTHR21064:SF6">
    <property type="entry name" value="AMINOGLYCOSIDE PHOSPHOTRANSFERASE DOMAIN-CONTAINING PROTEIN"/>
    <property type="match status" value="1"/>
</dbReference>
<keyword evidence="1 8" id="KW-0028">Amino-acid biosynthesis</keyword>
<comment type="catalytic activity">
    <reaction evidence="8">
        <text>L-homoserine + ATP = O-phospho-L-homoserine + ADP + H(+)</text>
        <dbReference type="Rhea" id="RHEA:13985"/>
        <dbReference type="ChEBI" id="CHEBI:15378"/>
        <dbReference type="ChEBI" id="CHEBI:30616"/>
        <dbReference type="ChEBI" id="CHEBI:57476"/>
        <dbReference type="ChEBI" id="CHEBI:57590"/>
        <dbReference type="ChEBI" id="CHEBI:456216"/>
        <dbReference type="EC" id="2.7.1.39"/>
    </reaction>
</comment>
<keyword evidence="5 8" id="KW-0418">Kinase</keyword>
<comment type="similarity">
    <text evidence="7 8">Belongs to the pseudomonas-type ThrB family.</text>
</comment>
<dbReference type="InterPro" id="IPR050249">
    <property type="entry name" value="Pseudomonas-type_ThrB"/>
</dbReference>
<proteinExistence type="inferred from homology"/>
<organism evidence="11 12">
    <name type="scientific">Gluconobacter frateurii NRIC 0228</name>
    <dbReference type="NCBI Taxonomy" id="1307946"/>
    <lineage>
        <taxon>Bacteria</taxon>
        <taxon>Pseudomonadati</taxon>
        <taxon>Pseudomonadota</taxon>
        <taxon>Alphaproteobacteria</taxon>
        <taxon>Acetobacterales</taxon>
        <taxon>Acetobacteraceae</taxon>
        <taxon>Gluconobacter</taxon>
    </lineage>
</organism>